<keyword evidence="2 4" id="KW-0863">Zinc-finger</keyword>
<keyword evidence="3" id="KW-0862">Zinc</keyword>
<dbReference type="AlphaFoldDB" id="A0AAD7AP00"/>
<comment type="caution">
    <text evidence="6">The sequence shown here is derived from an EMBL/GenBank/DDBJ whole genome shotgun (WGS) entry which is preliminary data.</text>
</comment>
<evidence type="ECO:0000259" key="5">
    <source>
        <dbReference type="PROSITE" id="PS50865"/>
    </source>
</evidence>
<dbReference type="EMBL" id="JARIHO010000003">
    <property type="protein sequence ID" value="KAJ7364332.1"/>
    <property type="molecule type" value="Genomic_DNA"/>
</dbReference>
<dbReference type="Gene3D" id="6.10.140.2220">
    <property type="match status" value="1"/>
</dbReference>
<accession>A0AAD7AP00</accession>
<sequence>MSEYIPDRDALSMASAEAGIAHIRAGLQEKRAFTKEAKQCCDHCKKQETSASPLQACNTQLREQDEILRYCSRDCQLAHYKTTHKKACASFADPPLCRAFNTTFCLPGCSYPETPIFARGVSEGMGAWVSMAGSITCRLATLPAHQFKNLKPEDPRTLMLRTPGLVDGKYLSMRILVQNRTKGTPMVVIGKGIVAVASARGTPIILEGKDAGEPSTMLEYPHLGRVLGLAKGGAEVTHFNGKSLEKRDLKSCPAVKDAHACAVLLNVGDHAMFIIDFRAGGPRITHDFEALELLEHLLPEAADRDEVCEVRGRVDQGAVEAWYRDYKTKGEMAYIASHYGEARAQMVGDGNRAMGEMMKVLASVGLDTKGPNVG</sequence>
<evidence type="ECO:0000256" key="1">
    <source>
        <dbReference type="ARBA" id="ARBA00022723"/>
    </source>
</evidence>
<dbReference type="PROSITE" id="PS50865">
    <property type="entry name" value="ZF_MYND_2"/>
    <property type="match status" value="1"/>
</dbReference>
<dbReference type="InterPro" id="IPR002893">
    <property type="entry name" value="Znf_MYND"/>
</dbReference>
<protein>
    <recommendedName>
        <fullName evidence="5">MYND-type domain-containing protein</fullName>
    </recommendedName>
</protein>
<keyword evidence="1" id="KW-0479">Metal-binding</keyword>
<evidence type="ECO:0000256" key="4">
    <source>
        <dbReference type="PROSITE-ProRule" id="PRU00134"/>
    </source>
</evidence>
<name>A0AAD7AP00_9AGAR</name>
<evidence type="ECO:0000313" key="7">
    <source>
        <dbReference type="Proteomes" id="UP001218218"/>
    </source>
</evidence>
<evidence type="ECO:0000256" key="2">
    <source>
        <dbReference type="ARBA" id="ARBA00022771"/>
    </source>
</evidence>
<reference evidence="6" key="1">
    <citation type="submission" date="2023-03" db="EMBL/GenBank/DDBJ databases">
        <title>Massive genome expansion in bonnet fungi (Mycena s.s.) driven by repeated elements and novel gene families across ecological guilds.</title>
        <authorList>
            <consortium name="Lawrence Berkeley National Laboratory"/>
            <person name="Harder C.B."/>
            <person name="Miyauchi S."/>
            <person name="Viragh M."/>
            <person name="Kuo A."/>
            <person name="Thoen E."/>
            <person name="Andreopoulos B."/>
            <person name="Lu D."/>
            <person name="Skrede I."/>
            <person name="Drula E."/>
            <person name="Henrissat B."/>
            <person name="Morin E."/>
            <person name="Kohler A."/>
            <person name="Barry K."/>
            <person name="LaButti K."/>
            <person name="Morin E."/>
            <person name="Salamov A."/>
            <person name="Lipzen A."/>
            <person name="Mereny Z."/>
            <person name="Hegedus B."/>
            <person name="Baldrian P."/>
            <person name="Stursova M."/>
            <person name="Weitz H."/>
            <person name="Taylor A."/>
            <person name="Grigoriev I.V."/>
            <person name="Nagy L.G."/>
            <person name="Martin F."/>
            <person name="Kauserud H."/>
        </authorList>
    </citation>
    <scope>NUCLEOTIDE SEQUENCE</scope>
    <source>
        <strain evidence="6">CBHHK002</strain>
    </source>
</reference>
<organism evidence="6 7">
    <name type="scientific">Mycena albidolilacea</name>
    <dbReference type="NCBI Taxonomy" id="1033008"/>
    <lineage>
        <taxon>Eukaryota</taxon>
        <taxon>Fungi</taxon>
        <taxon>Dikarya</taxon>
        <taxon>Basidiomycota</taxon>
        <taxon>Agaricomycotina</taxon>
        <taxon>Agaricomycetes</taxon>
        <taxon>Agaricomycetidae</taxon>
        <taxon>Agaricales</taxon>
        <taxon>Marasmiineae</taxon>
        <taxon>Mycenaceae</taxon>
        <taxon>Mycena</taxon>
    </lineage>
</organism>
<proteinExistence type="predicted"/>
<keyword evidence="7" id="KW-1185">Reference proteome</keyword>
<dbReference type="GO" id="GO:0008270">
    <property type="term" value="F:zinc ion binding"/>
    <property type="evidence" value="ECO:0007669"/>
    <property type="project" value="UniProtKB-KW"/>
</dbReference>
<evidence type="ECO:0000256" key="3">
    <source>
        <dbReference type="ARBA" id="ARBA00022833"/>
    </source>
</evidence>
<gene>
    <name evidence="6" type="ORF">DFH08DRAFT_1073097</name>
</gene>
<dbReference type="Proteomes" id="UP001218218">
    <property type="component" value="Unassembled WGS sequence"/>
</dbReference>
<feature type="domain" description="MYND-type" evidence="5">
    <location>
        <begin position="41"/>
        <end position="88"/>
    </location>
</feature>
<evidence type="ECO:0000313" key="6">
    <source>
        <dbReference type="EMBL" id="KAJ7364332.1"/>
    </source>
</evidence>